<dbReference type="SUPFAM" id="SSF47986">
    <property type="entry name" value="DEATH domain"/>
    <property type="match status" value="1"/>
</dbReference>
<dbReference type="PANTHER" id="PTHR13865:SF28">
    <property type="entry name" value="POLYCHAETOID, ISOFORM O"/>
    <property type="match status" value="1"/>
</dbReference>
<dbReference type="PROSITE" id="PS50106">
    <property type="entry name" value="PDZ"/>
    <property type="match status" value="3"/>
</dbReference>
<feature type="compositionally biased region" description="Basic and acidic residues" evidence="2">
    <location>
        <begin position="529"/>
        <end position="556"/>
    </location>
</feature>
<evidence type="ECO:0000256" key="1">
    <source>
        <dbReference type="ARBA" id="ARBA00022443"/>
    </source>
</evidence>
<sequence length="1685" mass="193040">MAAVQPYQRVLLENRDILLNDLNTDDIIPLLFLAKVLSNKEIDDIEIGRTRREKTESLLDVLHYKGERGFDEFCKALEETFPHLASRMSRRESQTERSEKYHNEQNLSSRYSTSYSEHERSHREINGDDFHRISEHSSERVIGSERPTDMRGDPEPQYAQVTKRPKDSSLMDSSRRGEDNRSVSSYHSQRHDRDRDTRSLDGDRRRTPRRTMDEVNPSESYIYEKNTVVVEKANTSQGFGIAVSGGRDNPHYKTGDTSIVVSDIVKGSPADGLLRVNDVIVQVNDVNVENVYHRDAVQALKDSGVSARLIIKRRKAMPALPKKNGSLPTTVHLSREPGRGFGFSLAMRLYIKDIDPKGLAFHEGELDPGDVILKINDRKAEELKLREAIELVRKSDHLELVVAKHKMDNLNLSTRSLPSALHKKGFNSKPVENGVDDSRNDKDDVVVERRRAKSMDRAYIKNQRRLRTPSDNEDVGRGRSRSVDRNGHEVQSSFEIPKEADKKLNEFPVKEPEGIQSEKPVIEQAVVKQEVKTEESVPDLPPRRYSDAEAPKRPLPPDEEDRGGAPFSSSSWKRLDNERPKEEEHRAREPERRDYVPQPADVTRTEATMDLSMKTWDSLSPGRTPARESPGSTPQSQRREKPRDYLAEKDTKVISFRKEGSLGIQIQGGNKTGIFVAAVRESNPAHRQGLRRGDQVLMANDIDFKDITREEAVLLLLSLGDDVRLLAQPKISTFERIKNSPGDSFYIKAHFDYAKMKEDELDINREDVFHVWDTMYGGMIGSWHAQRVTLNNEETETGIIPNKCRAEQLGQVRQVEEDKTSSKKASRTNSLKRKDSRGGTLKKNYLFVSTDRLDKESFINTAREFKLPAYERVSLRHPGFVRPVVLLGPIADITRDKLLQDLPQYFAIPTAYGGITPAGHDSPTKSSRRTLSYSTIKTVIDSSKHCLLDIAPDEVERLNYSQLYPIVLFLKPTNKNVVKEMRAQHGSGKESAKHINKLYDNSVKLEQFYFNMISATIPAGPSDDWYGRVKDEIKKQQDRRVWMSEDKFEHDEHDVEFRVHNRYSTGYEYDSHADSPTARSSVSHPPEEEIRPSAELGVESTPRHYNGPEVEYRDDRGRYDDDRDRSRYDDDRDRDRSRYDDDRNRSRYDDDRDRDRSRYDDERGRYDDRPDRYDDDRDRRPYDDDQRYDSDIDRPSKPGYKPHGNIVKVLPSSQEPVELRASLRKTRPLSDDFTNNPPDSQDGEELRPRDSLRRAEPESRPQDAVNPTELELRYKAESLRKVEPESDLLKKYDERVGVKVSDLWAIDNEVQRERIQPQEVSKVESKPDDLERKLEELERAIPPPQPKEEPKKVIPAPYRFEPKPRNVVVDYRSKDRPESVVRTSYYPARSYATVTHVESKSEPEVRAHVIDRVESAPVVENGYRSLPRDYGRGAAEPERKEIYRAEVTIPRKETKPERPKSAYGYSSQAYAPRPYGSDRSSEPPPRPAQPTNYDFKLSSRPQPEIRREPEPRPGTYRSEYRPKVADFEAHRDDSQVITSDFESLDDDTQVVATARGTFTSKGGILSSPESGVSIHIPEGAIPYGIEQEIYFKVCKDNNIMPPLDTDKGETLLSPLVMCGPHGTQFLKPVELRLPHCASMTPDGWSFALKSSETPTGMPTQWQNVSIPGQEKKGDPNSVSVLVDHF</sequence>
<evidence type="ECO:0000313" key="8">
    <source>
        <dbReference type="RefSeq" id="XP_031573231.1"/>
    </source>
</evidence>
<feature type="domain" description="ZU5" evidence="6">
    <location>
        <begin position="1552"/>
        <end position="1685"/>
    </location>
</feature>
<dbReference type="Pfam" id="PF00619">
    <property type="entry name" value="CARD"/>
    <property type="match status" value="1"/>
</dbReference>
<feature type="domain" description="PDZ" evidence="4">
    <location>
        <begin position="227"/>
        <end position="315"/>
    </location>
</feature>
<feature type="region of interest" description="Disordered" evidence="2">
    <location>
        <begin position="1665"/>
        <end position="1685"/>
    </location>
</feature>
<reference evidence="8" key="1">
    <citation type="submission" date="2025-08" db="UniProtKB">
        <authorList>
            <consortium name="RefSeq"/>
        </authorList>
    </citation>
    <scope>IDENTIFICATION</scope>
    <source>
        <tissue evidence="8">Tentacle</tissue>
    </source>
</reference>
<dbReference type="Gene3D" id="2.60.220.30">
    <property type="match status" value="1"/>
</dbReference>
<feature type="region of interest" description="Disordered" evidence="2">
    <location>
        <begin position="85"/>
        <end position="216"/>
    </location>
</feature>
<feature type="compositionally biased region" description="Polar residues" evidence="2">
    <location>
        <begin position="104"/>
        <end position="115"/>
    </location>
</feature>
<dbReference type="GO" id="GO:0098609">
    <property type="term" value="P:cell-cell adhesion"/>
    <property type="evidence" value="ECO:0007669"/>
    <property type="project" value="TreeGrafter"/>
</dbReference>
<dbReference type="InterPro" id="IPR011029">
    <property type="entry name" value="DEATH-like_dom_sf"/>
</dbReference>
<dbReference type="RefSeq" id="XP_031573231.1">
    <property type="nucleotide sequence ID" value="XM_031717371.1"/>
</dbReference>
<dbReference type="CDD" id="cd11859">
    <property type="entry name" value="SH3_ZO"/>
    <property type="match status" value="1"/>
</dbReference>
<dbReference type="KEGG" id="aten:116307187"/>
<dbReference type="CDD" id="cd06729">
    <property type="entry name" value="PDZ3_ZO1-like_domain"/>
    <property type="match status" value="1"/>
</dbReference>
<dbReference type="Gene3D" id="2.30.42.10">
    <property type="match status" value="3"/>
</dbReference>
<dbReference type="PROSITE" id="PS50052">
    <property type="entry name" value="GUANYLATE_KINASE_2"/>
    <property type="match status" value="1"/>
</dbReference>
<dbReference type="GO" id="GO:0045216">
    <property type="term" value="P:cell-cell junction organization"/>
    <property type="evidence" value="ECO:0007669"/>
    <property type="project" value="TreeGrafter"/>
</dbReference>
<gene>
    <name evidence="8" type="primary">LOC116307187</name>
</gene>
<dbReference type="PROSITE" id="PS51145">
    <property type="entry name" value="ZU5"/>
    <property type="match status" value="1"/>
</dbReference>
<feature type="compositionally biased region" description="Basic and acidic residues" evidence="2">
    <location>
        <begin position="1270"/>
        <end position="1292"/>
    </location>
</feature>
<feature type="region of interest" description="Disordered" evidence="2">
    <location>
        <begin position="811"/>
        <end position="837"/>
    </location>
</feature>
<feature type="domain" description="Guanylate kinase-like" evidence="3">
    <location>
        <begin position="833"/>
        <end position="1034"/>
    </location>
</feature>
<feature type="compositionally biased region" description="Basic and acidic residues" evidence="2">
    <location>
        <begin position="436"/>
        <end position="459"/>
    </location>
</feature>
<dbReference type="InterPro" id="IPR008144">
    <property type="entry name" value="Guanylate_kin-like_dom"/>
</dbReference>
<proteinExistence type="predicted"/>
<feature type="compositionally biased region" description="Basic and acidic residues" evidence="2">
    <location>
        <begin position="468"/>
        <end position="488"/>
    </location>
</feature>
<evidence type="ECO:0000313" key="7">
    <source>
        <dbReference type="Proteomes" id="UP000515163"/>
    </source>
</evidence>
<evidence type="ECO:0000256" key="2">
    <source>
        <dbReference type="SAM" id="MobiDB-lite"/>
    </source>
</evidence>
<keyword evidence="1" id="KW-0728">SH3 domain</keyword>
<dbReference type="CDD" id="cd06727">
    <property type="entry name" value="PDZ1_ZO1-like"/>
    <property type="match status" value="1"/>
</dbReference>
<dbReference type="GO" id="GO:0042981">
    <property type="term" value="P:regulation of apoptotic process"/>
    <property type="evidence" value="ECO:0007669"/>
    <property type="project" value="InterPro"/>
</dbReference>
<dbReference type="SMART" id="SM00228">
    <property type="entry name" value="PDZ"/>
    <property type="match status" value="3"/>
</dbReference>
<dbReference type="SMART" id="SM00072">
    <property type="entry name" value="GuKc"/>
    <property type="match status" value="1"/>
</dbReference>
<feature type="compositionally biased region" description="Basic residues" evidence="2">
    <location>
        <begin position="822"/>
        <end position="831"/>
    </location>
</feature>
<dbReference type="Gene3D" id="1.10.533.10">
    <property type="entry name" value="Death Domain, Fas"/>
    <property type="match status" value="1"/>
</dbReference>
<dbReference type="PANTHER" id="PTHR13865">
    <property type="entry name" value="TIGHT JUNCTION PROTEIN"/>
    <property type="match status" value="1"/>
</dbReference>
<dbReference type="InterPro" id="IPR027417">
    <property type="entry name" value="P-loop_NTPase"/>
</dbReference>
<feature type="region of interest" description="Disordered" evidence="2">
    <location>
        <begin position="1337"/>
        <end position="1358"/>
    </location>
</feature>
<dbReference type="Proteomes" id="UP000515163">
    <property type="component" value="Unplaced"/>
</dbReference>
<feature type="region of interest" description="Disordered" evidence="2">
    <location>
        <begin position="1067"/>
        <end position="1292"/>
    </location>
</feature>
<dbReference type="GeneID" id="116307187"/>
<dbReference type="PROSITE" id="PS50209">
    <property type="entry name" value="CARD"/>
    <property type="match status" value="1"/>
</dbReference>
<dbReference type="InterPro" id="IPR001478">
    <property type="entry name" value="PDZ"/>
</dbReference>
<dbReference type="InParanoid" id="A0A6P8J083"/>
<evidence type="ECO:0000259" key="3">
    <source>
        <dbReference type="PROSITE" id="PS50052"/>
    </source>
</evidence>
<dbReference type="SUPFAM" id="SSF50156">
    <property type="entry name" value="PDZ domain-like"/>
    <property type="match status" value="3"/>
</dbReference>
<dbReference type="CDD" id="cd01671">
    <property type="entry name" value="CARD"/>
    <property type="match status" value="1"/>
</dbReference>
<dbReference type="Gene3D" id="2.30.30.40">
    <property type="entry name" value="SH3 Domains"/>
    <property type="match status" value="1"/>
</dbReference>
<feature type="domain" description="CARD" evidence="5">
    <location>
        <begin position="3"/>
        <end position="92"/>
    </location>
</feature>
<dbReference type="GO" id="GO:0005923">
    <property type="term" value="C:bicellular tight junction"/>
    <property type="evidence" value="ECO:0007669"/>
    <property type="project" value="TreeGrafter"/>
</dbReference>
<accession>A0A6P8J083</accession>
<dbReference type="Gene3D" id="3.40.50.300">
    <property type="entry name" value="P-loop containing nucleotide triphosphate hydrolases"/>
    <property type="match status" value="1"/>
</dbReference>
<name>A0A6P8J083_ACTTE</name>
<dbReference type="GO" id="GO:0150105">
    <property type="term" value="P:protein localization to cell-cell junction"/>
    <property type="evidence" value="ECO:0007669"/>
    <property type="project" value="TreeGrafter"/>
</dbReference>
<feature type="region of interest" description="Disordered" evidence="2">
    <location>
        <begin position="529"/>
        <end position="644"/>
    </location>
</feature>
<dbReference type="SMART" id="SM00218">
    <property type="entry name" value="ZU5"/>
    <property type="match status" value="1"/>
</dbReference>
<dbReference type="Pfam" id="PF00791">
    <property type="entry name" value="ZU5"/>
    <property type="match status" value="1"/>
</dbReference>
<dbReference type="OrthoDB" id="418634at2759"/>
<feature type="compositionally biased region" description="Basic and acidic residues" evidence="2">
    <location>
        <begin position="1426"/>
        <end position="1460"/>
    </location>
</feature>
<dbReference type="GO" id="GO:0005886">
    <property type="term" value="C:plasma membrane"/>
    <property type="evidence" value="ECO:0007669"/>
    <property type="project" value="TreeGrafter"/>
</dbReference>
<dbReference type="GO" id="GO:0050839">
    <property type="term" value="F:cell adhesion molecule binding"/>
    <property type="evidence" value="ECO:0007669"/>
    <property type="project" value="TreeGrafter"/>
</dbReference>
<feature type="compositionally biased region" description="Basic and acidic residues" evidence="2">
    <location>
        <begin position="573"/>
        <end position="595"/>
    </location>
</feature>
<feature type="domain" description="PDZ" evidence="4">
    <location>
        <begin position="651"/>
        <end position="731"/>
    </location>
</feature>
<evidence type="ECO:0000259" key="5">
    <source>
        <dbReference type="PROSITE" id="PS50209"/>
    </source>
</evidence>
<dbReference type="SUPFAM" id="SSF52540">
    <property type="entry name" value="P-loop containing nucleoside triphosphate hydrolases"/>
    <property type="match status" value="1"/>
</dbReference>
<dbReference type="InterPro" id="IPR000906">
    <property type="entry name" value="ZU5_dom"/>
</dbReference>
<feature type="compositionally biased region" description="Basic and acidic residues" evidence="2">
    <location>
        <begin position="1244"/>
        <end position="1261"/>
    </location>
</feature>
<dbReference type="Pfam" id="PF00595">
    <property type="entry name" value="PDZ"/>
    <property type="match status" value="3"/>
</dbReference>
<dbReference type="InterPro" id="IPR036028">
    <property type="entry name" value="SH3-like_dom_sf"/>
</dbReference>
<feature type="compositionally biased region" description="Basic and acidic residues" evidence="2">
    <location>
        <begin position="189"/>
        <end position="213"/>
    </location>
</feature>
<dbReference type="Pfam" id="PF07653">
    <property type="entry name" value="SH3_2"/>
    <property type="match status" value="1"/>
</dbReference>
<dbReference type="Pfam" id="PF00625">
    <property type="entry name" value="Guanylate_kin"/>
    <property type="match status" value="1"/>
</dbReference>
<protein>
    <submittedName>
        <fullName evidence="8">Tight junction protein ZO-1-like isoform X1</fullName>
    </submittedName>
</protein>
<dbReference type="InterPro" id="IPR001315">
    <property type="entry name" value="CARD"/>
</dbReference>
<evidence type="ECO:0000259" key="4">
    <source>
        <dbReference type="PROSITE" id="PS50106"/>
    </source>
</evidence>
<keyword evidence="7" id="KW-1185">Reference proteome</keyword>
<feature type="region of interest" description="Disordered" evidence="2">
    <location>
        <begin position="420"/>
        <end position="501"/>
    </location>
</feature>
<dbReference type="InterPro" id="IPR008145">
    <property type="entry name" value="GK/Ca_channel_bsu"/>
</dbReference>
<feature type="region of interest" description="Disordered" evidence="2">
    <location>
        <begin position="1423"/>
        <end position="1518"/>
    </location>
</feature>
<feature type="compositionally biased region" description="Basic and acidic residues" evidence="2">
    <location>
        <begin position="89"/>
        <end position="103"/>
    </location>
</feature>
<feature type="compositionally biased region" description="Basic and acidic residues" evidence="2">
    <location>
        <begin position="1110"/>
        <end position="1196"/>
    </location>
</feature>
<feature type="domain" description="PDZ" evidence="4">
    <location>
        <begin position="330"/>
        <end position="395"/>
    </location>
</feature>
<dbReference type="SUPFAM" id="SSF50044">
    <property type="entry name" value="SH3-domain"/>
    <property type="match status" value="1"/>
</dbReference>
<dbReference type="InterPro" id="IPR001452">
    <property type="entry name" value="SH3_domain"/>
</dbReference>
<dbReference type="FunCoup" id="A0A6P8J083">
    <property type="interactions" value="1993"/>
</dbReference>
<evidence type="ECO:0000259" key="6">
    <source>
        <dbReference type="PROSITE" id="PS51145"/>
    </source>
</evidence>
<organism evidence="7 8">
    <name type="scientific">Actinia tenebrosa</name>
    <name type="common">Australian red waratah sea anemone</name>
    <dbReference type="NCBI Taxonomy" id="6105"/>
    <lineage>
        <taxon>Eukaryota</taxon>
        <taxon>Metazoa</taxon>
        <taxon>Cnidaria</taxon>
        <taxon>Anthozoa</taxon>
        <taxon>Hexacorallia</taxon>
        <taxon>Actiniaria</taxon>
        <taxon>Actiniidae</taxon>
        <taxon>Actinia</taxon>
    </lineage>
</organism>
<dbReference type="InterPro" id="IPR036034">
    <property type="entry name" value="PDZ_sf"/>
</dbReference>
<feature type="compositionally biased region" description="Basic and acidic residues" evidence="2">
    <location>
        <begin position="116"/>
        <end position="154"/>
    </location>
</feature>
<dbReference type="FunFam" id="2.60.220.30:FF:000004">
    <property type="entry name" value="tight junction protein ZO-1 isoform X1"/>
    <property type="match status" value="1"/>
</dbReference>
<feature type="compositionally biased region" description="Basic and acidic residues" evidence="2">
    <location>
        <begin position="164"/>
        <end position="181"/>
    </location>
</feature>